<dbReference type="InterPro" id="IPR001223">
    <property type="entry name" value="Glyco_hydro18_cat"/>
</dbReference>
<dbReference type="PANTHER" id="PTHR11177:SF228">
    <property type="entry name" value="CHITINASE"/>
    <property type="match status" value="1"/>
</dbReference>
<feature type="domain" description="GH18" evidence="3">
    <location>
        <begin position="20"/>
        <end position="361"/>
    </location>
</feature>
<dbReference type="Gene3D" id="3.10.50.10">
    <property type="match status" value="1"/>
</dbReference>
<gene>
    <name evidence="4" type="ORF">P8C59_008096</name>
</gene>
<comment type="caution">
    <text evidence="4">The sequence shown here is derived from an EMBL/GenBank/DDBJ whole genome shotgun (WGS) entry which is preliminary data.</text>
</comment>
<dbReference type="SMART" id="SM00636">
    <property type="entry name" value="Glyco_18"/>
    <property type="match status" value="1"/>
</dbReference>
<protein>
    <recommendedName>
        <fullName evidence="2">chitinase</fullName>
        <ecNumber evidence="2">3.2.1.14</ecNumber>
    </recommendedName>
</protein>
<comment type="similarity">
    <text evidence="1">Belongs to the glycosyl hydrolase 18 family. Chitinase class V subfamily.</text>
</comment>
<dbReference type="InterPro" id="IPR017853">
    <property type="entry name" value="GH"/>
</dbReference>
<name>A0AAD9I9S4_9PEZI</name>
<keyword evidence="5" id="KW-1185">Reference proteome</keyword>
<dbReference type="GO" id="GO:0008061">
    <property type="term" value="F:chitin binding"/>
    <property type="evidence" value="ECO:0007669"/>
    <property type="project" value="InterPro"/>
</dbReference>
<evidence type="ECO:0000256" key="2">
    <source>
        <dbReference type="ARBA" id="ARBA00012729"/>
    </source>
</evidence>
<evidence type="ECO:0000256" key="1">
    <source>
        <dbReference type="ARBA" id="ARBA00008682"/>
    </source>
</evidence>
<dbReference type="SUPFAM" id="SSF54556">
    <property type="entry name" value="Chitinase insertion domain"/>
    <property type="match status" value="1"/>
</dbReference>
<dbReference type="GO" id="GO:0005576">
    <property type="term" value="C:extracellular region"/>
    <property type="evidence" value="ECO:0007669"/>
    <property type="project" value="TreeGrafter"/>
</dbReference>
<sequence length="361" mass="38066">MSSSTRSRKARMASASNVMYTNAVYWPNQSIYAGHSPGSLNYGCINHVYYAYASVAPDGGVFLSDEYADVMAPVDGVQGGLGSLMHLKQLHAHLQVVLSIGGAAAADVFPTVASNAMLRHNFARSARDLVEASGLDGIDVAWEYPCTPEQGVDFLALLAAIRLQLPEEHYLLTAALPAAKGVLQCIDLAQAAAHVDFVNLAAYDFCGPWTHRSGHQAQLYSLAPPRENETSGAAAVQSLLAAGVPGKKVLLGIPLFGRSFLHAGGPGQRFRGAGGLDGCFLYNELPRPGTREQTDKKVVAAQCVGADGGFVSYDNPETVKTKAGFCQQKGLGGLFYCNASADAADSQRSLVATGFRALHSS</sequence>
<proteinExistence type="inferred from homology"/>
<dbReference type="GO" id="GO:0005975">
    <property type="term" value="P:carbohydrate metabolic process"/>
    <property type="evidence" value="ECO:0007669"/>
    <property type="project" value="InterPro"/>
</dbReference>
<evidence type="ECO:0000313" key="4">
    <source>
        <dbReference type="EMBL" id="KAK2073851.1"/>
    </source>
</evidence>
<dbReference type="Gene3D" id="3.20.20.80">
    <property type="entry name" value="Glycosidases"/>
    <property type="match status" value="1"/>
</dbReference>
<dbReference type="InterPro" id="IPR029070">
    <property type="entry name" value="Chitinase_insertion_sf"/>
</dbReference>
<organism evidence="4 5">
    <name type="scientific">Phyllachora maydis</name>
    <dbReference type="NCBI Taxonomy" id="1825666"/>
    <lineage>
        <taxon>Eukaryota</taxon>
        <taxon>Fungi</taxon>
        <taxon>Dikarya</taxon>
        <taxon>Ascomycota</taxon>
        <taxon>Pezizomycotina</taxon>
        <taxon>Sordariomycetes</taxon>
        <taxon>Sordariomycetidae</taxon>
        <taxon>Phyllachorales</taxon>
        <taxon>Phyllachoraceae</taxon>
        <taxon>Phyllachora</taxon>
    </lineage>
</organism>
<dbReference type="SUPFAM" id="SSF51445">
    <property type="entry name" value="(Trans)glycosidases"/>
    <property type="match status" value="1"/>
</dbReference>
<dbReference type="EC" id="3.2.1.14" evidence="2"/>
<dbReference type="Proteomes" id="UP001217918">
    <property type="component" value="Unassembled WGS sequence"/>
</dbReference>
<reference evidence="4" key="1">
    <citation type="journal article" date="2023" name="Mol. Plant Microbe Interact.">
        <title>Elucidating the Obligate Nature and Biological Capacity of an Invasive Fungal Corn Pathogen.</title>
        <authorList>
            <person name="MacCready J.S."/>
            <person name="Roggenkamp E.M."/>
            <person name="Gdanetz K."/>
            <person name="Chilvers M.I."/>
        </authorList>
    </citation>
    <scope>NUCLEOTIDE SEQUENCE</scope>
    <source>
        <strain evidence="4">PM02</strain>
    </source>
</reference>
<dbReference type="InterPro" id="IPR050314">
    <property type="entry name" value="Glycosyl_Hydrlase_18"/>
</dbReference>
<dbReference type="PANTHER" id="PTHR11177">
    <property type="entry name" value="CHITINASE"/>
    <property type="match status" value="1"/>
</dbReference>
<dbReference type="EMBL" id="JAQQPM010000007">
    <property type="protein sequence ID" value="KAK2073851.1"/>
    <property type="molecule type" value="Genomic_DNA"/>
</dbReference>
<dbReference type="Pfam" id="PF00704">
    <property type="entry name" value="Glyco_hydro_18"/>
    <property type="match status" value="1"/>
</dbReference>
<accession>A0AAD9I9S4</accession>
<evidence type="ECO:0000259" key="3">
    <source>
        <dbReference type="PROSITE" id="PS51910"/>
    </source>
</evidence>
<dbReference type="AlphaFoldDB" id="A0AAD9I9S4"/>
<dbReference type="PROSITE" id="PS51910">
    <property type="entry name" value="GH18_2"/>
    <property type="match status" value="1"/>
</dbReference>
<evidence type="ECO:0000313" key="5">
    <source>
        <dbReference type="Proteomes" id="UP001217918"/>
    </source>
</evidence>
<dbReference type="InterPro" id="IPR011583">
    <property type="entry name" value="Chitinase_II/V-like_cat"/>
</dbReference>
<dbReference type="GO" id="GO:0008843">
    <property type="term" value="F:endochitinase activity"/>
    <property type="evidence" value="ECO:0007669"/>
    <property type="project" value="UniProtKB-EC"/>
</dbReference>
<dbReference type="GO" id="GO:0006032">
    <property type="term" value="P:chitin catabolic process"/>
    <property type="evidence" value="ECO:0007669"/>
    <property type="project" value="TreeGrafter"/>
</dbReference>